<evidence type="ECO:0000256" key="12">
    <source>
        <dbReference type="ARBA" id="ARBA00031832"/>
    </source>
</evidence>
<dbReference type="GO" id="GO:0046872">
    <property type="term" value="F:metal ion binding"/>
    <property type="evidence" value="ECO:0007669"/>
    <property type="project" value="UniProtKB-KW"/>
</dbReference>
<feature type="binding site" description="covalent" evidence="14">
    <location>
        <position position="122"/>
    </location>
    <ligand>
        <name>heme c</name>
        <dbReference type="ChEBI" id="CHEBI:61717"/>
        <label>2</label>
    </ligand>
</feature>
<evidence type="ECO:0000313" key="17">
    <source>
        <dbReference type="EMBL" id="MBK8890495.1"/>
    </source>
</evidence>
<evidence type="ECO:0000256" key="11">
    <source>
        <dbReference type="ARBA" id="ARBA00023004"/>
    </source>
</evidence>
<comment type="PTM">
    <text evidence="14">Binds 2 heme C groups per subunit.</text>
</comment>
<accession>A0A9D7QN13</accession>
<feature type="signal peptide" evidence="16">
    <location>
        <begin position="1"/>
        <end position="21"/>
    </location>
</feature>
<evidence type="ECO:0000256" key="15">
    <source>
        <dbReference type="PIRSR" id="PIRSR006105-2"/>
    </source>
</evidence>
<dbReference type="InterPro" id="IPR036280">
    <property type="entry name" value="Multihaem_cyt_sf"/>
</dbReference>
<comment type="subunit">
    <text evidence="13">Component of the periplasmic nitrate reductase NapAB complex composed of NapA and NapB.</text>
</comment>
<comment type="similarity">
    <text evidence="3 13">Belongs to the NapB family.</text>
</comment>
<evidence type="ECO:0000256" key="1">
    <source>
        <dbReference type="ARBA" id="ARBA00002599"/>
    </source>
</evidence>
<dbReference type="SUPFAM" id="SSF48695">
    <property type="entry name" value="Multiheme cytochromes"/>
    <property type="match status" value="1"/>
</dbReference>
<evidence type="ECO:0000256" key="3">
    <source>
        <dbReference type="ARBA" id="ARBA00007368"/>
    </source>
</evidence>
<dbReference type="Pfam" id="PF03892">
    <property type="entry name" value="NapB"/>
    <property type="match status" value="1"/>
</dbReference>
<organism evidence="17 18">
    <name type="scientific">Candidatus Dechloromonas phosphorivorans</name>
    <dbReference type="NCBI Taxonomy" id="2899244"/>
    <lineage>
        <taxon>Bacteria</taxon>
        <taxon>Pseudomonadati</taxon>
        <taxon>Pseudomonadota</taxon>
        <taxon>Betaproteobacteria</taxon>
        <taxon>Rhodocyclales</taxon>
        <taxon>Azonexaceae</taxon>
        <taxon>Dechloromonas</taxon>
    </lineage>
</organism>
<evidence type="ECO:0000313" key="18">
    <source>
        <dbReference type="Proteomes" id="UP000808146"/>
    </source>
</evidence>
<evidence type="ECO:0000256" key="4">
    <source>
        <dbReference type="ARBA" id="ARBA00013773"/>
    </source>
</evidence>
<feature type="binding site" description="axial binding residue" evidence="15">
    <location>
        <position position="126"/>
    </location>
    <ligand>
        <name>heme c</name>
        <dbReference type="ChEBI" id="CHEBI:61717"/>
        <label>2</label>
    </ligand>
    <ligandPart>
        <name>Fe</name>
        <dbReference type="ChEBI" id="CHEBI:18248"/>
    </ligandPart>
</feature>
<comment type="caution">
    <text evidence="17">The sequence shown here is derived from an EMBL/GenBank/DDBJ whole genome shotgun (WGS) entry which is preliminary data.</text>
</comment>
<evidence type="ECO:0000256" key="6">
    <source>
        <dbReference type="ARBA" id="ARBA00022617"/>
    </source>
</evidence>
<dbReference type="GO" id="GO:0009061">
    <property type="term" value="P:anaerobic respiration"/>
    <property type="evidence" value="ECO:0007669"/>
    <property type="project" value="InterPro"/>
</dbReference>
<keyword evidence="9 13" id="KW-0574">Periplasm</keyword>
<feature type="binding site" description="axial binding residue" evidence="15">
    <location>
        <position position="103"/>
    </location>
    <ligand>
        <name>heme c</name>
        <dbReference type="ChEBI" id="CHEBI:61717"/>
        <label>2</label>
    </ligand>
    <ligandPart>
        <name>Fe</name>
        <dbReference type="ChEBI" id="CHEBI:18248"/>
    </ligandPart>
</feature>
<evidence type="ECO:0000256" key="10">
    <source>
        <dbReference type="ARBA" id="ARBA00022982"/>
    </source>
</evidence>
<keyword evidence="11 15" id="KW-0408">Iron</keyword>
<evidence type="ECO:0000256" key="14">
    <source>
        <dbReference type="PIRSR" id="PIRSR006105-1"/>
    </source>
</evidence>
<keyword evidence="7 15" id="KW-0479">Metal-binding</keyword>
<dbReference type="GO" id="GO:0042597">
    <property type="term" value="C:periplasmic space"/>
    <property type="evidence" value="ECO:0007669"/>
    <property type="project" value="UniProtKB-SubCell"/>
</dbReference>
<evidence type="ECO:0000256" key="13">
    <source>
        <dbReference type="PIRNR" id="PIRNR006105"/>
    </source>
</evidence>
<keyword evidence="6 14" id="KW-0349">Heme</keyword>
<keyword evidence="8 16" id="KW-0732">Signal</keyword>
<feature type="chain" id="PRO_5039437471" description="Periplasmic nitrate reductase, electron transfer subunit" evidence="16">
    <location>
        <begin position="22"/>
        <end position="148"/>
    </location>
</feature>
<evidence type="ECO:0000256" key="8">
    <source>
        <dbReference type="ARBA" id="ARBA00022729"/>
    </source>
</evidence>
<keyword evidence="10 13" id="KW-0249">Electron transport</keyword>
<dbReference type="InterPro" id="IPR005591">
    <property type="entry name" value="NapB"/>
</dbReference>
<feature type="binding site" description="axial binding residue" evidence="15">
    <location>
        <position position="86"/>
    </location>
    <ligand>
        <name>heme c</name>
        <dbReference type="ChEBI" id="CHEBI:61717"/>
        <label>1</label>
    </ligand>
    <ligandPart>
        <name>Fe</name>
        <dbReference type="ChEBI" id="CHEBI:18248"/>
    </ligandPart>
</feature>
<name>A0A9D7QN13_9RHOO</name>
<evidence type="ECO:0000256" key="2">
    <source>
        <dbReference type="ARBA" id="ARBA00004418"/>
    </source>
</evidence>
<sequence>MRFIPALGLAAALLLSGVSGAGAQQKMESLRGDVPIEQLSKNDNMFRPERDQELIPRNFQKQPPLIPHSIKGYNITQNFNKCMDCHSKERAEETGATLVAKSHYLDREDKKHPNISPRRYFCLQCHVPQFDAKPLVENTYKPAAKRGE</sequence>
<dbReference type="Gene3D" id="1.10.1130.10">
    <property type="entry name" value="Flavocytochrome C3, Chain A"/>
    <property type="match status" value="1"/>
</dbReference>
<feature type="binding site" description="covalent" evidence="14">
    <location>
        <position position="85"/>
    </location>
    <ligand>
        <name>heme c</name>
        <dbReference type="ChEBI" id="CHEBI:61717"/>
        <label>1</label>
    </ligand>
</feature>
<dbReference type="EMBL" id="JADKBR010000007">
    <property type="protein sequence ID" value="MBK8890495.1"/>
    <property type="molecule type" value="Genomic_DNA"/>
</dbReference>
<dbReference type="PANTHER" id="PTHR38604:SF1">
    <property type="entry name" value="PERIPLASMIC NITRATE REDUCTASE, ELECTRON TRANSFER SUBUNIT"/>
    <property type="match status" value="1"/>
</dbReference>
<evidence type="ECO:0000256" key="5">
    <source>
        <dbReference type="ARBA" id="ARBA00022448"/>
    </source>
</evidence>
<gene>
    <name evidence="17" type="ORF">IPN75_08835</name>
</gene>
<comment type="function">
    <text evidence="1">Electron transfer subunit of the periplasmic nitrate reductase complex NapAB. Receives electrons from the membrane-anchored tetraheme c-type NapC protein and transfers these to NapA subunit, thus allowing electron flow between membrane and periplasm. Essential for periplasmic nitrate reduction with nitrate as the terminal electron acceptor.</text>
</comment>
<evidence type="ECO:0000256" key="9">
    <source>
        <dbReference type="ARBA" id="ARBA00022764"/>
    </source>
</evidence>
<evidence type="ECO:0000256" key="16">
    <source>
        <dbReference type="SAM" id="SignalP"/>
    </source>
</evidence>
<feature type="binding site" description="covalent" evidence="14">
    <location>
        <position position="125"/>
    </location>
    <ligand>
        <name>heme c</name>
        <dbReference type="ChEBI" id="CHEBI:61717"/>
        <label>2</label>
    </ligand>
</feature>
<comment type="subcellular location">
    <subcellularLocation>
        <location evidence="2 13">Periplasm</location>
    </subcellularLocation>
</comment>
<dbReference type="FunFam" id="1.10.1130.10:FF:000001">
    <property type="entry name" value="Periplasmic nitrate reductase, electron transfer subunit"/>
    <property type="match status" value="1"/>
</dbReference>
<dbReference type="PANTHER" id="PTHR38604">
    <property type="entry name" value="PERIPLASMIC NITRATE REDUCTASE, ELECTRON TRANSFER SUBUNIT"/>
    <property type="match status" value="1"/>
</dbReference>
<dbReference type="PIRSF" id="PIRSF006105">
    <property type="entry name" value="NapB"/>
    <property type="match status" value="1"/>
</dbReference>
<feature type="binding site" description="covalent" evidence="14">
    <location>
        <position position="82"/>
    </location>
    <ligand>
        <name>heme c</name>
        <dbReference type="ChEBI" id="CHEBI:61717"/>
        <label>1</label>
    </ligand>
</feature>
<evidence type="ECO:0000256" key="7">
    <source>
        <dbReference type="ARBA" id="ARBA00022723"/>
    </source>
</evidence>
<keyword evidence="5 13" id="KW-0813">Transport</keyword>
<reference evidence="17" key="1">
    <citation type="submission" date="2020-10" db="EMBL/GenBank/DDBJ databases">
        <title>Connecting structure to function with the recovery of over 1000 high-quality activated sludge metagenome-assembled genomes encoding full-length rRNA genes using long-read sequencing.</title>
        <authorList>
            <person name="Singleton C.M."/>
            <person name="Petriglieri F."/>
            <person name="Kristensen J.M."/>
            <person name="Kirkegaard R.H."/>
            <person name="Michaelsen T.Y."/>
            <person name="Andersen M.H."/>
            <person name="Karst S.M."/>
            <person name="Dueholm M.S."/>
            <person name="Nielsen P.H."/>
            <person name="Albertsen M."/>
        </authorList>
    </citation>
    <scope>NUCLEOTIDE SEQUENCE</scope>
    <source>
        <strain evidence="17">OdNE_18-Q3-R46-58_BAT3C.305</strain>
    </source>
</reference>
<dbReference type="Proteomes" id="UP000808146">
    <property type="component" value="Unassembled WGS sequence"/>
</dbReference>
<protein>
    <recommendedName>
        <fullName evidence="4 13">Periplasmic nitrate reductase, electron transfer subunit</fullName>
    </recommendedName>
    <alternativeName>
        <fullName evidence="12 13">Diheme cytochrome c NapB</fullName>
    </alternativeName>
</protein>
<dbReference type="AlphaFoldDB" id="A0A9D7QN13"/>
<proteinExistence type="inferred from homology"/>
<feature type="binding site" description="axial binding residue" evidence="15">
    <location>
        <position position="68"/>
    </location>
    <ligand>
        <name>heme c</name>
        <dbReference type="ChEBI" id="CHEBI:61717"/>
        <label>1</label>
    </ligand>
    <ligandPart>
        <name>Fe</name>
        <dbReference type="ChEBI" id="CHEBI:18248"/>
    </ligandPart>
</feature>